<comment type="catalytic activity">
    <reaction evidence="1">
        <text>[E2 ubiquitin-conjugating enzyme]-S-ubiquitinyl-L-cysteine + [acceptor protein]-L-lysine = [E2 ubiquitin-conjugating enzyme]-L-cysteine + [acceptor protein]-N(6)-ubiquitinyl-L-lysine.</text>
        <dbReference type="EC" id="2.3.2.31"/>
    </reaction>
</comment>
<dbReference type="InterPro" id="IPR013083">
    <property type="entry name" value="Znf_RING/FYVE/PHD"/>
</dbReference>
<evidence type="ECO:0000256" key="3">
    <source>
        <dbReference type="ARBA" id="ARBA00005884"/>
    </source>
</evidence>
<comment type="caution">
    <text evidence="15">The sequence shown here is derived from an EMBL/GenBank/DDBJ whole genome shotgun (WGS) entry which is preliminary data.</text>
</comment>
<dbReference type="GO" id="GO:0016567">
    <property type="term" value="P:protein ubiquitination"/>
    <property type="evidence" value="ECO:0007669"/>
    <property type="project" value="InterPro"/>
</dbReference>
<dbReference type="EC" id="2.3.2.31" evidence="4"/>
<evidence type="ECO:0000256" key="9">
    <source>
        <dbReference type="ARBA" id="ARBA00022786"/>
    </source>
</evidence>
<evidence type="ECO:0000259" key="13">
    <source>
        <dbReference type="PROSITE" id="PS50089"/>
    </source>
</evidence>
<dbReference type="FunFam" id="3.30.40.10:FF:000019">
    <property type="entry name" value="RBR-type E3 ubiquitin transferase"/>
    <property type="match status" value="1"/>
</dbReference>
<dbReference type="STRING" id="947166.A0A1D1VQV3"/>
<dbReference type="SMART" id="SM00647">
    <property type="entry name" value="IBR"/>
    <property type="match status" value="2"/>
</dbReference>
<feature type="domain" description="RING-type" evidence="13">
    <location>
        <begin position="144"/>
        <end position="192"/>
    </location>
</feature>
<dbReference type="InterPro" id="IPR002867">
    <property type="entry name" value="IBR_dom"/>
</dbReference>
<dbReference type="AlphaFoldDB" id="A0A1D1VQV3"/>
<evidence type="ECO:0000259" key="14">
    <source>
        <dbReference type="PROSITE" id="PS51873"/>
    </source>
</evidence>
<keyword evidence="5" id="KW-0808">Transferase</keyword>
<keyword evidence="9" id="KW-0833">Ubl conjugation pathway</keyword>
<dbReference type="GO" id="GO:0008270">
    <property type="term" value="F:zinc ion binding"/>
    <property type="evidence" value="ECO:0007669"/>
    <property type="project" value="UniProtKB-KW"/>
</dbReference>
<feature type="compositionally biased region" description="Acidic residues" evidence="12">
    <location>
        <begin position="1"/>
        <end position="24"/>
    </location>
</feature>
<evidence type="ECO:0000256" key="10">
    <source>
        <dbReference type="ARBA" id="ARBA00022833"/>
    </source>
</evidence>
<dbReference type="FunFam" id="1.20.120.1750:FF:000002">
    <property type="entry name" value="RBR-type E3 ubiquitin transferase"/>
    <property type="match status" value="1"/>
</dbReference>
<dbReference type="InterPro" id="IPR054694">
    <property type="entry name" value="Parkin-like_IBR"/>
</dbReference>
<dbReference type="Pfam" id="PF21235">
    <property type="entry name" value="UBA_ARI1"/>
    <property type="match status" value="1"/>
</dbReference>
<evidence type="ECO:0000313" key="16">
    <source>
        <dbReference type="Proteomes" id="UP000186922"/>
    </source>
</evidence>
<evidence type="ECO:0000256" key="1">
    <source>
        <dbReference type="ARBA" id="ARBA00001798"/>
    </source>
</evidence>
<dbReference type="Gene3D" id="1.20.120.1750">
    <property type="match status" value="1"/>
</dbReference>
<organism evidence="15 16">
    <name type="scientific">Ramazzottius varieornatus</name>
    <name type="common">Water bear</name>
    <name type="synonym">Tardigrade</name>
    <dbReference type="NCBI Taxonomy" id="947166"/>
    <lineage>
        <taxon>Eukaryota</taxon>
        <taxon>Metazoa</taxon>
        <taxon>Ecdysozoa</taxon>
        <taxon>Tardigrada</taxon>
        <taxon>Eutardigrada</taxon>
        <taxon>Parachela</taxon>
        <taxon>Hypsibioidea</taxon>
        <taxon>Ramazzottiidae</taxon>
        <taxon>Ramazzottius</taxon>
    </lineage>
</organism>
<dbReference type="PANTHER" id="PTHR11685">
    <property type="entry name" value="RBR FAMILY RING FINGER AND IBR DOMAIN-CONTAINING"/>
    <property type="match status" value="1"/>
</dbReference>
<dbReference type="Pfam" id="PF01485">
    <property type="entry name" value="IBR"/>
    <property type="match status" value="1"/>
</dbReference>
<dbReference type="Gene3D" id="3.30.40.10">
    <property type="entry name" value="Zinc/RING finger domain, C3HC4 (zinc finger)"/>
    <property type="match status" value="1"/>
</dbReference>
<dbReference type="InterPro" id="IPR018957">
    <property type="entry name" value="Znf_C3HC4_RING-type"/>
</dbReference>
<evidence type="ECO:0000256" key="2">
    <source>
        <dbReference type="ARBA" id="ARBA00004906"/>
    </source>
</evidence>
<evidence type="ECO:0000256" key="7">
    <source>
        <dbReference type="ARBA" id="ARBA00022737"/>
    </source>
</evidence>
<keyword evidence="8 11" id="KW-0863">Zinc-finger</keyword>
<dbReference type="PROSITE" id="PS51873">
    <property type="entry name" value="TRIAD"/>
    <property type="match status" value="1"/>
</dbReference>
<protein>
    <recommendedName>
        <fullName evidence="4">RBR-type E3 ubiquitin transferase</fullName>
        <ecNumber evidence="4">2.3.2.31</ecNumber>
    </recommendedName>
</protein>
<dbReference type="CDD" id="cd20343">
    <property type="entry name" value="BRcat_RBR_HHARI-like"/>
    <property type="match status" value="1"/>
</dbReference>
<dbReference type="InterPro" id="IPR048962">
    <property type="entry name" value="ARIH1-like_UBL"/>
</dbReference>
<sequence length="516" mass="60026">MDSDEDVAFDDELDYASERDEEEGDNQHDDQEDHIDVDEEIGGRAPIIHNVSTPKICTPDSGDYDVLSPDQICTYMNDVVKEVNQVIQQPPTTTRLLLSQYKWDKEKLIEKYYEDTEKIFESCHVMSPVAKMQFGRRNGSSGECDICFMAVRSNDFKGTDCGHRFCTSCWKQYLTNKILNENISDKIECPAHGCNILLDDVFVMDMIGNQPSVKRKYLHGITNSFVLAHRSIRWCPGTDCLYAIRVVSPEWMSVICTKCHTTFCFLCAETWHDPVPCTILKRWKKKCADDSETSNWLVANTKECPNCHATIEKDGGCNHVVCKNLACKGEFCWVCLGQWAAHGSSWFKCNRYSEEESKMARSAQEKSRAALQRYLFYFNRYINHQNSLRLETKLHNSVRIKMEEMQQHNMSWIEVQFLQKAVNVLQHCRQTLMFTYVFAFYLKKNNQQVLFEDNQSDLETATETLSGYLERDMTSQESVGDIKQKVQDKANYCESRRRVLVEHVHEGYEKDWWEFD</sequence>
<keyword evidence="16" id="KW-1185">Reference proteome</keyword>
<keyword evidence="6" id="KW-0479">Metal-binding</keyword>
<evidence type="ECO:0000256" key="8">
    <source>
        <dbReference type="ARBA" id="ARBA00022771"/>
    </source>
</evidence>
<feature type="region of interest" description="Disordered" evidence="12">
    <location>
        <begin position="1"/>
        <end position="33"/>
    </location>
</feature>
<dbReference type="InterPro" id="IPR001841">
    <property type="entry name" value="Znf_RING"/>
</dbReference>
<evidence type="ECO:0000256" key="12">
    <source>
        <dbReference type="SAM" id="MobiDB-lite"/>
    </source>
</evidence>
<dbReference type="Proteomes" id="UP000186922">
    <property type="component" value="Unassembled WGS sequence"/>
</dbReference>
<comment type="similarity">
    <text evidence="3">Belongs to the RBR family. Ariadne subfamily.</text>
</comment>
<proteinExistence type="inferred from homology"/>
<keyword evidence="7" id="KW-0677">Repeat</keyword>
<evidence type="ECO:0000256" key="11">
    <source>
        <dbReference type="PROSITE-ProRule" id="PRU00175"/>
    </source>
</evidence>
<dbReference type="Pfam" id="PF22605">
    <property type="entry name" value="IBR_2"/>
    <property type="match status" value="1"/>
</dbReference>
<dbReference type="EMBL" id="BDGG01000010">
    <property type="protein sequence ID" value="GAV03945.1"/>
    <property type="molecule type" value="Genomic_DNA"/>
</dbReference>
<dbReference type="InterPro" id="IPR045840">
    <property type="entry name" value="Ariadne"/>
</dbReference>
<dbReference type="InterPro" id="IPR044066">
    <property type="entry name" value="TRIAD_supradom"/>
</dbReference>
<dbReference type="SUPFAM" id="SSF57850">
    <property type="entry name" value="RING/U-box"/>
    <property type="match status" value="3"/>
</dbReference>
<accession>A0A1D1VQV3</accession>
<feature type="domain" description="RING-type" evidence="14">
    <location>
        <begin position="140"/>
        <end position="353"/>
    </location>
</feature>
<evidence type="ECO:0000313" key="15">
    <source>
        <dbReference type="EMBL" id="GAV03945.1"/>
    </source>
</evidence>
<comment type="pathway">
    <text evidence="2">Protein modification; protein ubiquitination.</text>
</comment>
<evidence type="ECO:0000256" key="6">
    <source>
        <dbReference type="ARBA" id="ARBA00022723"/>
    </source>
</evidence>
<evidence type="ECO:0000256" key="4">
    <source>
        <dbReference type="ARBA" id="ARBA00012251"/>
    </source>
</evidence>
<dbReference type="InterPro" id="IPR031127">
    <property type="entry name" value="E3_UB_ligase_RBR"/>
</dbReference>
<gene>
    <name evidence="15" type="primary">RvY_14303-1</name>
    <name evidence="15" type="synonym">RvY_14303.1</name>
    <name evidence="15" type="ORF">RvY_14303</name>
</gene>
<name>A0A1D1VQV3_RAMVA</name>
<dbReference type="PROSITE" id="PS50089">
    <property type="entry name" value="ZF_RING_2"/>
    <property type="match status" value="1"/>
</dbReference>
<dbReference type="OrthoDB" id="10009520at2759"/>
<dbReference type="CDD" id="cd20356">
    <property type="entry name" value="Rcat_RBR_HHARI-like"/>
    <property type="match status" value="1"/>
</dbReference>
<dbReference type="GO" id="GO:0061630">
    <property type="term" value="F:ubiquitin protein ligase activity"/>
    <property type="evidence" value="ECO:0007669"/>
    <property type="project" value="UniProtKB-EC"/>
</dbReference>
<reference evidence="15 16" key="1">
    <citation type="journal article" date="2016" name="Nat. Commun.">
        <title>Extremotolerant tardigrade genome and improved radiotolerance of human cultured cells by tardigrade-unique protein.</title>
        <authorList>
            <person name="Hashimoto T."/>
            <person name="Horikawa D.D."/>
            <person name="Saito Y."/>
            <person name="Kuwahara H."/>
            <person name="Kozuka-Hata H."/>
            <person name="Shin-I T."/>
            <person name="Minakuchi Y."/>
            <person name="Ohishi K."/>
            <person name="Motoyama A."/>
            <person name="Aizu T."/>
            <person name="Enomoto A."/>
            <person name="Kondo K."/>
            <person name="Tanaka S."/>
            <person name="Hara Y."/>
            <person name="Koshikawa S."/>
            <person name="Sagara H."/>
            <person name="Miura T."/>
            <person name="Yokobori S."/>
            <person name="Miyagawa K."/>
            <person name="Suzuki Y."/>
            <person name="Kubo T."/>
            <person name="Oyama M."/>
            <person name="Kohara Y."/>
            <person name="Fujiyama A."/>
            <person name="Arakawa K."/>
            <person name="Katayama T."/>
            <person name="Toyoda A."/>
            <person name="Kunieda T."/>
        </authorList>
    </citation>
    <scope>NUCLEOTIDE SEQUENCE [LARGE SCALE GENOMIC DNA]</scope>
    <source>
        <strain evidence="15 16">YOKOZUNA-1</strain>
    </source>
</reference>
<keyword evidence="10" id="KW-0862">Zinc</keyword>
<dbReference type="Pfam" id="PF19422">
    <property type="entry name" value="Ariadne"/>
    <property type="match status" value="1"/>
</dbReference>
<evidence type="ECO:0000256" key="5">
    <source>
        <dbReference type="ARBA" id="ARBA00022679"/>
    </source>
</evidence>
<dbReference type="Pfam" id="PF00097">
    <property type="entry name" value="zf-C3HC4"/>
    <property type="match status" value="1"/>
</dbReference>